<feature type="non-terminal residue" evidence="1">
    <location>
        <position position="78"/>
    </location>
</feature>
<organism evidence="1 2">
    <name type="scientific">Racocetra persica</name>
    <dbReference type="NCBI Taxonomy" id="160502"/>
    <lineage>
        <taxon>Eukaryota</taxon>
        <taxon>Fungi</taxon>
        <taxon>Fungi incertae sedis</taxon>
        <taxon>Mucoromycota</taxon>
        <taxon>Glomeromycotina</taxon>
        <taxon>Glomeromycetes</taxon>
        <taxon>Diversisporales</taxon>
        <taxon>Gigasporaceae</taxon>
        <taxon>Racocetra</taxon>
    </lineage>
</organism>
<keyword evidence="2" id="KW-1185">Reference proteome</keyword>
<gene>
    <name evidence="1" type="ORF">RPERSI_LOCUS17656</name>
</gene>
<evidence type="ECO:0000313" key="2">
    <source>
        <dbReference type="Proteomes" id="UP000789920"/>
    </source>
</evidence>
<accession>A0ACA9R865</accession>
<dbReference type="EMBL" id="CAJVQC010045567">
    <property type="protein sequence ID" value="CAG8781518.1"/>
    <property type="molecule type" value="Genomic_DNA"/>
</dbReference>
<dbReference type="Proteomes" id="UP000789920">
    <property type="component" value="Unassembled WGS sequence"/>
</dbReference>
<name>A0ACA9R865_9GLOM</name>
<sequence length="78" mass="9176">MTCRIRCEICAPSPRLKQLDANHALSLRLKQLDRKPCTKPQCEISPSNLKREGRFRLTQLSMTVQNRAIFQFYLVWIN</sequence>
<evidence type="ECO:0000313" key="1">
    <source>
        <dbReference type="EMBL" id="CAG8781518.1"/>
    </source>
</evidence>
<comment type="caution">
    <text evidence="1">The sequence shown here is derived from an EMBL/GenBank/DDBJ whole genome shotgun (WGS) entry which is preliminary data.</text>
</comment>
<reference evidence="1" key="1">
    <citation type="submission" date="2021-06" db="EMBL/GenBank/DDBJ databases">
        <authorList>
            <person name="Kallberg Y."/>
            <person name="Tangrot J."/>
            <person name="Rosling A."/>
        </authorList>
    </citation>
    <scope>NUCLEOTIDE SEQUENCE</scope>
    <source>
        <strain evidence="1">MA461A</strain>
    </source>
</reference>
<protein>
    <submittedName>
        <fullName evidence="1">16915_t:CDS:1</fullName>
    </submittedName>
</protein>
<proteinExistence type="predicted"/>